<accession>A0A0B6YNN8</accession>
<protein>
    <submittedName>
        <fullName evidence="1">Uncharacterized protein</fullName>
    </submittedName>
</protein>
<organism evidence="1">
    <name type="scientific">Arion vulgaris</name>
    <dbReference type="NCBI Taxonomy" id="1028688"/>
    <lineage>
        <taxon>Eukaryota</taxon>
        <taxon>Metazoa</taxon>
        <taxon>Spiralia</taxon>
        <taxon>Lophotrochozoa</taxon>
        <taxon>Mollusca</taxon>
        <taxon>Gastropoda</taxon>
        <taxon>Heterobranchia</taxon>
        <taxon>Euthyneura</taxon>
        <taxon>Panpulmonata</taxon>
        <taxon>Eupulmonata</taxon>
        <taxon>Stylommatophora</taxon>
        <taxon>Helicina</taxon>
        <taxon>Arionoidea</taxon>
        <taxon>Arionidae</taxon>
        <taxon>Arion</taxon>
    </lineage>
</organism>
<name>A0A0B6YNN8_9EUPU</name>
<reference evidence="1" key="1">
    <citation type="submission" date="2014-12" db="EMBL/GenBank/DDBJ databases">
        <title>Insight into the proteome of Arion vulgaris.</title>
        <authorList>
            <person name="Aradska J."/>
            <person name="Bulat T."/>
            <person name="Smidak R."/>
            <person name="Sarate P."/>
            <person name="Gangsoo J."/>
            <person name="Sialana F."/>
            <person name="Bilban M."/>
            <person name="Lubec G."/>
        </authorList>
    </citation>
    <scope>NUCLEOTIDE SEQUENCE</scope>
    <source>
        <tissue evidence="1">Skin</tissue>
    </source>
</reference>
<feature type="non-terminal residue" evidence="1">
    <location>
        <position position="63"/>
    </location>
</feature>
<proteinExistence type="predicted"/>
<dbReference type="EMBL" id="HACG01010989">
    <property type="protein sequence ID" value="CEK57854.1"/>
    <property type="molecule type" value="Transcribed_RNA"/>
</dbReference>
<gene>
    <name evidence="1" type="primary">ORF31258</name>
</gene>
<dbReference type="AlphaFoldDB" id="A0A0B6YNN8"/>
<sequence length="63" mass="7540">MLMVKVTRWLQTLLIHFRGRYRKVVKVFACCYCMLRLLVQIQTETCEILMRSLGFLLELQSLC</sequence>
<evidence type="ECO:0000313" key="1">
    <source>
        <dbReference type="EMBL" id="CEK57854.1"/>
    </source>
</evidence>